<feature type="transmembrane region" description="Helical" evidence="1">
    <location>
        <begin position="211"/>
        <end position="232"/>
    </location>
</feature>
<dbReference type="InParanoid" id="A0A6J1WTP6"/>
<keyword evidence="1" id="KW-0472">Membrane</keyword>
<dbReference type="Proteomes" id="UP001652740">
    <property type="component" value="Unplaced"/>
</dbReference>
<feature type="transmembrane region" description="Helical" evidence="1">
    <location>
        <begin position="150"/>
        <end position="172"/>
    </location>
</feature>
<reference evidence="3" key="1">
    <citation type="submission" date="2025-08" db="UniProtKB">
        <authorList>
            <consortium name="RefSeq"/>
        </authorList>
    </citation>
    <scope>IDENTIFICATION</scope>
    <source>
        <tissue evidence="3">Whole larvae</tissue>
    </source>
</reference>
<organism evidence="2 3">
    <name type="scientific">Galleria mellonella</name>
    <name type="common">Greater wax moth</name>
    <dbReference type="NCBI Taxonomy" id="7137"/>
    <lineage>
        <taxon>Eukaryota</taxon>
        <taxon>Metazoa</taxon>
        <taxon>Ecdysozoa</taxon>
        <taxon>Arthropoda</taxon>
        <taxon>Hexapoda</taxon>
        <taxon>Insecta</taxon>
        <taxon>Pterygota</taxon>
        <taxon>Neoptera</taxon>
        <taxon>Endopterygota</taxon>
        <taxon>Lepidoptera</taxon>
        <taxon>Glossata</taxon>
        <taxon>Ditrysia</taxon>
        <taxon>Pyraloidea</taxon>
        <taxon>Pyralidae</taxon>
        <taxon>Galleriinae</taxon>
        <taxon>Galleria</taxon>
    </lineage>
</organism>
<accession>A0A6J1WTP6</accession>
<dbReference type="GO" id="GO:0016020">
    <property type="term" value="C:membrane"/>
    <property type="evidence" value="ECO:0007669"/>
    <property type="project" value="TreeGrafter"/>
</dbReference>
<dbReference type="GeneID" id="113518405"/>
<sequence>MKLPRLDLSMQKKSCRPVMLGRMWQASRRALRLDHSPPHQFACCQWQNGHKPSTGYLIYRWLVFLTVICIGVASFACQRLPRRYEGPPVKINYFKWFIYFTNWGFMLIAIQSGLALAVVHRYRKKAYNFSYEEDDVLTPRRSATPLLCRMYWLSHNVATDLAFVITLIYWTLVYDPKLHDINALNLLVHGGNSLLMVCELFVTAHPLRAAHALYGSAVGLAYGVFSAIYWALGGTDRFNLPAIYPSLNWDKPGPAFGFVAVCAMVLMFVHGCATCLVALRLRLAARLRPTRVQSEHLTLPTH</sequence>
<evidence type="ECO:0000313" key="2">
    <source>
        <dbReference type="Proteomes" id="UP001652740"/>
    </source>
</evidence>
<dbReference type="OrthoDB" id="419711at2759"/>
<dbReference type="Pfam" id="PF21534">
    <property type="entry name" value="Rost"/>
    <property type="match status" value="1"/>
</dbReference>
<dbReference type="AlphaFoldDB" id="A0A6J1WTP6"/>
<feature type="transmembrane region" description="Helical" evidence="1">
    <location>
        <begin position="96"/>
        <end position="119"/>
    </location>
</feature>
<keyword evidence="2" id="KW-1185">Reference proteome</keyword>
<dbReference type="PANTHER" id="PTHR12242">
    <property type="entry name" value="OS02G0130600 PROTEIN-RELATED"/>
    <property type="match status" value="1"/>
</dbReference>
<evidence type="ECO:0000313" key="3">
    <source>
        <dbReference type="RefSeq" id="XP_026759113.1"/>
    </source>
</evidence>
<dbReference type="KEGG" id="gmw:113518405"/>
<dbReference type="RefSeq" id="XP_026759113.1">
    <property type="nucleotide sequence ID" value="XM_026903312.3"/>
</dbReference>
<dbReference type="FunCoup" id="A0A6J1WTP6">
    <property type="interactions" value="40"/>
</dbReference>
<keyword evidence="1" id="KW-0812">Transmembrane</keyword>
<evidence type="ECO:0000256" key="1">
    <source>
        <dbReference type="SAM" id="Phobius"/>
    </source>
</evidence>
<proteinExistence type="predicted"/>
<gene>
    <name evidence="3" type="primary">LOC113518405</name>
</gene>
<name>A0A6J1WTP6_GALME</name>
<keyword evidence="1" id="KW-1133">Transmembrane helix</keyword>
<feature type="transmembrane region" description="Helical" evidence="1">
    <location>
        <begin position="255"/>
        <end position="279"/>
    </location>
</feature>
<dbReference type="PANTHER" id="PTHR12242:SF49">
    <property type="entry name" value="HEADBUTT, ISOFORM E"/>
    <property type="match status" value="1"/>
</dbReference>
<feature type="transmembrane region" description="Helical" evidence="1">
    <location>
        <begin position="57"/>
        <end position="76"/>
    </location>
</feature>
<feature type="transmembrane region" description="Helical" evidence="1">
    <location>
        <begin position="184"/>
        <end position="204"/>
    </location>
</feature>
<dbReference type="InterPro" id="IPR049352">
    <property type="entry name" value="Rost"/>
</dbReference>
<protein>
    <submittedName>
        <fullName evidence="3">Protein rolling stone-like</fullName>
    </submittedName>
</protein>